<organism evidence="1 2">
    <name type="scientific">Patella caerulea</name>
    <name type="common">Rayed Mediterranean limpet</name>
    <dbReference type="NCBI Taxonomy" id="87958"/>
    <lineage>
        <taxon>Eukaryota</taxon>
        <taxon>Metazoa</taxon>
        <taxon>Spiralia</taxon>
        <taxon>Lophotrochozoa</taxon>
        <taxon>Mollusca</taxon>
        <taxon>Gastropoda</taxon>
        <taxon>Patellogastropoda</taxon>
        <taxon>Patelloidea</taxon>
        <taxon>Patellidae</taxon>
        <taxon>Patella</taxon>
    </lineage>
</organism>
<accession>A0AAN8JDZ5</accession>
<dbReference type="PANTHER" id="PTHR34415:SF1">
    <property type="entry name" value="INTEGRASE CATALYTIC DOMAIN-CONTAINING PROTEIN"/>
    <property type="match status" value="1"/>
</dbReference>
<reference evidence="1 2" key="1">
    <citation type="submission" date="2024-01" db="EMBL/GenBank/DDBJ databases">
        <title>The genome of the rayed Mediterranean limpet Patella caerulea (Linnaeus, 1758).</title>
        <authorList>
            <person name="Anh-Thu Weber A."/>
            <person name="Halstead-Nussloch G."/>
        </authorList>
    </citation>
    <scope>NUCLEOTIDE SEQUENCE [LARGE SCALE GENOMIC DNA]</scope>
    <source>
        <strain evidence="1">AATW-2023a</strain>
        <tissue evidence="1">Whole specimen</tissue>
    </source>
</reference>
<dbReference type="PANTHER" id="PTHR34415">
    <property type="entry name" value="INTEGRASE CATALYTIC DOMAIN-CONTAINING PROTEIN"/>
    <property type="match status" value="1"/>
</dbReference>
<proteinExistence type="predicted"/>
<comment type="caution">
    <text evidence="1">The sequence shown here is derived from an EMBL/GenBank/DDBJ whole genome shotgun (WGS) entry which is preliminary data.</text>
</comment>
<sequence length="186" mass="20972">MEVSSLEEVATCVKRSSPVAGVNIPQCVGYEATNISVPLFDWQAYISPFFKPLDGIKNLQHLRFDGRHRGSVFGKETTDGEERTVKLLKNIAELSPGELPEIVLPPGLDDKRQWYLFTQIREFCSEGTRDTVCPRPVCPYVVVEYPDEEVQEPPAMKKKAVKKAPTHWGGGEITRVLDCKFMDYVP</sequence>
<evidence type="ECO:0000313" key="2">
    <source>
        <dbReference type="Proteomes" id="UP001347796"/>
    </source>
</evidence>
<gene>
    <name evidence="1" type="ORF">SNE40_017436</name>
</gene>
<keyword evidence="2" id="KW-1185">Reference proteome</keyword>
<dbReference type="AlphaFoldDB" id="A0AAN8JDZ5"/>
<evidence type="ECO:0000313" key="1">
    <source>
        <dbReference type="EMBL" id="KAK6174096.1"/>
    </source>
</evidence>
<name>A0AAN8JDZ5_PATCE</name>
<dbReference type="EMBL" id="JAZGQO010000011">
    <property type="protein sequence ID" value="KAK6174096.1"/>
    <property type="molecule type" value="Genomic_DNA"/>
</dbReference>
<dbReference type="Proteomes" id="UP001347796">
    <property type="component" value="Unassembled WGS sequence"/>
</dbReference>
<protein>
    <submittedName>
        <fullName evidence="1">Uncharacterized protein</fullName>
    </submittedName>
</protein>